<evidence type="ECO:0000313" key="2">
    <source>
        <dbReference type="Proteomes" id="UP000815325"/>
    </source>
</evidence>
<dbReference type="Proteomes" id="UP000815325">
    <property type="component" value="Unassembled WGS sequence"/>
</dbReference>
<name>A0ABQ7FS36_DUNSA</name>
<sequence length="40" mass="4634">MRSCWSTGASSRKHRETKGWRCCRAEGVAGRKEYSITWKS</sequence>
<organism evidence="1 2">
    <name type="scientific">Dunaliella salina</name>
    <name type="common">Green alga</name>
    <name type="synonym">Protococcus salinus</name>
    <dbReference type="NCBI Taxonomy" id="3046"/>
    <lineage>
        <taxon>Eukaryota</taxon>
        <taxon>Viridiplantae</taxon>
        <taxon>Chlorophyta</taxon>
        <taxon>core chlorophytes</taxon>
        <taxon>Chlorophyceae</taxon>
        <taxon>CS clade</taxon>
        <taxon>Chlamydomonadales</taxon>
        <taxon>Dunaliellaceae</taxon>
        <taxon>Dunaliella</taxon>
    </lineage>
</organism>
<accession>A0ABQ7FS36</accession>
<reference evidence="1" key="1">
    <citation type="submission" date="2017-08" db="EMBL/GenBank/DDBJ databases">
        <authorList>
            <person name="Polle J.E."/>
            <person name="Barry K."/>
            <person name="Cushman J."/>
            <person name="Schmutz J."/>
            <person name="Tran D."/>
            <person name="Hathwaick L.T."/>
            <person name="Yim W.C."/>
            <person name="Jenkins J."/>
            <person name="Mckie-Krisberg Z.M."/>
            <person name="Prochnik S."/>
            <person name="Lindquist E."/>
            <person name="Dockter R.B."/>
            <person name="Adam C."/>
            <person name="Molina H."/>
            <person name="Bunkerborg J."/>
            <person name="Jin E."/>
            <person name="Buchheim M."/>
            <person name="Magnuson J."/>
        </authorList>
    </citation>
    <scope>NUCLEOTIDE SEQUENCE</scope>
    <source>
        <strain evidence="1">CCAP 19/18</strain>
    </source>
</reference>
<keyword evidence="2" id="KW-1185">Reference proteome</keyword>
<proteinExistence type="predicted"/>
<dbReference type="EMBL" id="MU073378">
    <property type="protein sequence ID" value="KAF5825390.1"/>
    <property type="molecule type" value="Genomic_DNA"/>
</dbReference>
<gene>
    <name evidence="1" type="ORF">DUNSADRAFT_10718</name>
</gene>
<comment type="caution">
    <text evidence="1">The sequence shown here is derived from an EMBL/GenBank/DDBJ whole genome shotgun (WGS) entry which is preliminary data.</text>
</comment>
<evidence type="ECO:0000313" key="1">
    <source>
        <dbReference type="EMBL" id="KAF5825390.1"/>
    </source>
</evidence>
<protein>
    <submittedName>
        <fullName evidence="1">Uncharacterized protein</fullName>
    </submittedName>
</protein>